<evidence type="ECO:0000256" key="2">
    <source>
        <dbReference type="ARBA" id="ARBA00022475"/>
    </source>
</evidence>
<keyword evidence="4" id="KW-0812">Transmembrane</keyword>
<keyword evidence="10" id="KW-1185">Reference proteome</keyword>
<evidence type="ECO:0000259" key="8">
    <source>
        <dbReference type="PROSITE" id="PS51779"/>
    </source>
</evidence>
<dbReference type="InterPro" id="IPR034746">
    <property type="entry name" value="POTRA"/>
</dbReference>
<dbReference type="GO" id="GO:0005886">
    <property type="term" value="C:plasma membrane"/>
    <property type="evidence" value="ECO:0007669"/>
    <property type="project" value="TreeGrafter"/>
</dbReference>
<dbReference type="Gene3D" id="3.40.50.10960">
    <property type="match status" value="1"/>
</dbReference>
<evidence type="ECO:0000313" key="9">
    <source>
        <dbReference type="EMBL" id="RIE04263.1"/>
    </source>
</evidence>
<keyword evidence="3 9" id="KW-0132">Cell division</keyword>
<dbReference type="PROSITE" id="PS51779">
    <property type="entry name" value="POTRA"/>
    <property type="match status" value="1"/>
</dbReference>
<dbReference type="EMBL" id="QXJM01000027">
    <property type="protein sequence ID" value="RIE04263.1"/>
    <property type="molecule type" value="Genomic_DNA"/>
</dbReference>
<evidence type="ECO:0000313" key="10">
    <source>
        <dbReference type="Proteomes" id="UP000266340"/>
    </source>
</evidence>
<comment type="subcellular location">
    <subcellularLocation>
        <location evidence="1">Membrane</location>
    </subcellularLocation>
</comment>
<evidence type="ECO:0000256" key="6">
    <source>
        <dbReference type="ARBA" id="ARBA00023136"/>
    </source>
</evidence>
<gene>
    <name evidence="9" type="ORF">D3H35_06510</name>
</gene>
<dbReference type="Proteomes" id="UP000266340">
    <property type="component" value="Unassembled WGS sequence"/>
</dbReference>
<accession>A0A398CNT7</accession>
<organism evidence="9 10">
    <name type="scientific">Cohnella faecalis</name>
    <dbReference type="NCBI Taxonomy" id="2315694"/>
    <lineage>
        <taxon>Bacteria</taxon>
        <taxon>Bacillati</taxon>
        <taxon>Bacillota</taxon>
        <taxon>Bacilli</taxon>
        <taxon>Bacillales</taxon>
        <taxon>Paenibacillaceae</taxon>
        <taxon>Cohnella</taxon>
    </lineage>
</organism>
<keyword evidence="7" id="KW-0131">Cell cycle</keyword>
<feature type="domain" description="POTRA" evidence="8">
    <location>
        <begin position="2"/>
        <end position="70"/>
    </location>
</feature>
<dbReference type="PANTHER" id="PTHR37820">
    <property type="entry name" value="CELL DIVISION PROTEIN DIVIB"/>
    <property type="match status" value="1"/>
</dbReference>
<sequence length="211" mass="22942">MAKIQVINVEGASYLTAEEVKAALAVNVGDSFFVPSSGKLETRVRSLKPVKEASIVKHFPGKLTVKLQEFEEVATELGADGKVQAVLANGLVLPSKQGALPDKPILTGWKTGDANFQALCQTLSQLPDHLLTDLSEIKPDPSKSYPDRIKLYTRSRFEVVTTVGKLSEKIIFLSDIVENREPGRIVLLEADTYFPYSAQNADQDGADSANP</sequence>
<evidence type="ECO:0000256" key="5">
    <source>
        <dbReference type="ARBA" id="ARBA00022989"/>
    </source>
</evidence>
<name>A0A398CNT7_9BACL</name>
<keyword evidence="2" id="KW-1003">Cell membrane</keyword>
<dbReference type="AlphaFoldDB" id="A0A398CNT7"/>
<proteinExistence type="predicted"/>
<evidence type="ECO:0000256" key="3">
    <source>
        <dbReference type="ARBA" id="ARBA00022618"/>
    </source>
</evidence>
<dbReference type="InterPro" id="IPR050487">
    <property type="entry name" value="FtsQ_DivIB"/>
</dbReference>
<dbReference type="GO" id="GO:0051301">
    <property type="term" value="P:cell division"/>
    <property type="evidence" value="ECO:0007669"/>
    <property type="project" value="UniProtKB-KW"/>
</dbReference>
<dbReference type="InterPro" id="IPR013685">
    <property type="entry name" value="POTRA_FtsQ_type"/>
</dbReference>
<dbReference type="Gene3D" id="3.10.20.310">
    <property type="entry name" value="membrane protein fhac"/>
    <property type="match status" value="1"/>
</dbReference>
<reference evidence="9 10" key="1">
    <citation type="submission" date="2018-09" db="EMBL/GenBank/DDBJ databases">
        <title>Cohnella cavernae sp. nov., isolated from a karst cave.</title>
        <authorList>
            <person name="Zhu H."/>
        </authorList>
    </citation>
    <scope>NUCLEOTIDE SEQUENCE [LARGE SCALE GENOMIC DNA]</scope>
    <source>
        <strain evidence="9 10">K2E09-144</strain>
    </source>
</reference>
<protein>
    <submittedName>
        <fullName evidence="9">Cell division protein DivIB</fullName>
    </submittedName>
</protein>
<comment type="caution">
    <text evidence="9">The sequence shown here is derived from an EMBL/GenBank/DDBJ whole genome shotgun (WGS) entry which is preliminary data.</text>
</comment>
<keyword evidence="6" id="KW-0472">Membrane</keyword>
<dbReference type="PANTHER" id="PTHR37820:SF1">
    <property type="entry name" value="CELL DIVISION PROTEIN FTSQ"/>
    <property type="match status" value="1"/>
</dbReference>
<dbReference type="Pfam" id="PF08478">
    <property type="entry name" value="POTRA_1"/>
    <property type="match status" value="1"/>
</dbReference>
<evidence type="ECO:0000256" key="1">
    <source>
        <dbReference type="ARBA" id="ARBA00004370"/>
    </source>
</evidence>
<evidence type="ECO:0000256" key="7">
    <source>
        <dbReference type="ARBA" id="ARBA00023306"/>
    </source>
</evidence>
<keyword evidence="5" id="KW-1133">Transmembrane helix</keyword>
<evidence type="ECO:0000256" key="4">
    <source>
        <dbReference type="ARBA" id="ARBA00022692"/>
    </source>
</evidence>